<feature type="transmembrane region" description="Helical" evidence="5">
    <location>
        <begin position="400"/>
        <end position="426"/>
    </location>
</feature>
<keyword evidence="7" id="KW-1185">Reference proteome</keyword>
<evidence type="ECO:0000256" key="3">
    <source>
        <dbReference type="ARBA" id="ARBA00022989"/>
    </source>
</evidence>
<evidence type="ECO:0000256" key="5">
    <source>
        <dbReference type="SAM" id="Phobius"/>
    </source>
</evidence>
<name>A0A1C0YIL3_9BACL</name>
<feature type="transmembrane region" description="Helical" evidence="5">
    <location>
        <begin position="138"/>
        <end position="157"/>
    </location>
</feature>
<evidence type="ECO:0000256" key="4">
    <source>
        <dbReference type="ARBA" id="ARBA00023136"/>
    </source>
</evidence>
<keyword evidence="4 5" id="KW-0472">Membrane</keyword>
<comment type="subcellular location">
    <subcellularLocation>
        <location evidence="1">Membrane</location>
        <topology evidence="1">Multi-pass membrane protein</topology>
    </subcellularLocation>
</comment>
<evidence type="ECO:0000256" key="1">
    <source>
        <dbReference type="ARBA" id="ARBA00004141"/>
    </source>
</evidence>
<dbReference type="AlphaFoldDB" id="A0A1C0YIL3"/>
<keyword evidence="2 5" id="KW-0812">Transmembrane</keyword>
<dbReference type="GO" id="GO:0016020">
    <property type="term" value="C:membrane"/>
    <property type="evidence" value="ECO:0007669"/>
    <property type="project" value="UniProtKB-SubCell"/>
</dbReference>
<evidence type="ECO:0000256" key="2">
    <source>
        <dbReference type="ARBA" id="ARBA00022692"/>
    </source>
</evidence>
<feature type="non-terminal residue" evidence="6">
    <location>
        <position position="1"/>
    </location>
</feature>
<dbReference type="OrthoDB" id="354989at2"/>
<reference evidence="6 7" key="1">
    <citation type="submission" date="2016-07" db="EMBL/GenBank/DDBJ databases">
        <title>Caryophanon latum genome sequencing.</title>
        <authorList>
            <person name="Verma A."/>
            <person name="Pal Y."/>
            <person name="Krishnamurthi S."/>
        </authorList>
    </citation>
    <scope>NUCLEOTIDE SEQUENCE [LARGE SCALE GENOMIC DNA]</scope>
    <source>
        <strain evidence="6 7">DSM 14151</strain>
    </source>
</reference>
<dbReference type="GO" id="GO:0015205">
    <property type="term" value="F:nucleobase transmembrane transporter activity"/>
    <property type="evidence" value="ECO:0007669"/>
    <property type="project" value="UniProtKB-ARBA"/>
</dbReference>
<comment type="caution">
    <text evidence="6">The sequence shown here is derived from an EMBL/GenBank/DDBJ whole genome shotgun (WGS) entry which is preliminary data.</text>
</comment>
<dbReference type="RefSeq" id="WP_066465935.1">
    <property type="nucleotide sequence ID" value="NZ_MATO01000059.1"/>
</dbReference>
<sequence>KEQPYFPLGIFKIRIPFIHYRLEKAEFIQAFIMFVVSVSMIPLLQQGLGLPYEVAMAYIFVCGIGFLLPALLGEPVVPGWITPAIPIVMLYLSGYEPGPEAIKALVALQLLVTFIFLFLGITGLGAKLANNLPNSLKGGILIGAGIAAILGEIQAGGRLAETPISLTIGSFVAIYLLFSLSFKKLSSSNKFARFLANAGIVPALLIAIVIGWAVGEYKTPNVEWGLNLPAFGEMWNYLPFTVGFPDLSLYIAAIPTAIIAYIIAYGDIVVGGALVDRAKKDREDEHIDSNTNRIHIITGIRNLLHSFFAPYPGLAGPIWTAITATVAERYRNGRSAMDSIYSGAGTFWIAGFLALFMLPLVTIFQPVLPVALSLTLILTGYLCITIGIEQVETEAERGVAGVMAVALAVYGAAPGLITGVILYILIERTSIFKSEQKAAAKEAELQAVEGDVAVLDPDSK</sequence>
<accession>A0A1C0YIL3</accession>
<organism evidence="6 7">
    <name type="scientific">Caryophanon latum</name>
    <dbReference type="NCBI Taxonomy" id="33977"/>
    <lineage>
        <taxon>Bacteria</taxon>
        <taxon>Bacillati</taxon>
        <taxon>Bacillota</taxon>
        <taxon>Bacilli</taxon>
        <taxon>Bacillales</taxon>
        <taxon>Caryophanaceae</taxon>
        <taxon>Caryophanon</taxon>
    </lineage>
</organism>
<keyword evidence="3 5" id="KW-1133">Transmembrane helix</keyword>
<evidence type="ECO:0000313" key="6">
    <source>
        <dbReference type="EMBL" id="OCS86981.1"/>
    </source>
</evidence>
<evidence type="ECO:0000313" key="7">
    <source>
        <dbReference type="Proteomes" id="UP000093482"/>
    </source>
</evidence>
<feature type="transmembrane region" description="Helical" evidence="5">
    <location>
        <begin position="56"/>
        <end position="81"/>
    </location>
</feature>
<dbReference type="Proteomes" id="UP000093482">
    <property type="component" value="Unassembled WGS sequence"/>
</dbReference>
<feature type="transmembrane region" description="Helical" evidence="5">
    <location>
        <begin position="163"/>
        <end position="182"/>
    </location>
</feature>
<dbReference type="Pfam" id="PF00860">
    <property type="entry name" value="Xan_ur_permease"/>
    <property type="match status" value="1"/>
</dbReference>
<gene>
    <name evidence="6" type="ORF">A6K76_14120</name>
</gene>
<feature type="transmembrane region" description="Helical" evidence="5">
    <location>
        <begin position="27"/>
        <end position="44"/>
    </location>
</feature>
<feature type="transmembrane region" description="Helical" evidence="5">
    <location>
        <begin position="101"/>
        <end position="126"/>
    </location>
</feature>
<dbReference type="InterPro" id="IPR006043">
    <property type="entry name" value="NCS2"/>
</dbReference>
<feature type="transmembrane region" description="Helical" evidence="5">
    <location>
        <begin position="247"/>
        <end position="275"/>
    </location>
</feature>
<dbReference type="EMBL" id="MATO01000059">
    <property type="protein sequence ID" value="OCS86981.1"/>
    <property type="molecule type" value="Genomic_DNA"/>
</dbReference>
<feature type="transmembrane region" description="Helical" evidence="5">
    <location>
        <begin position="367"/>
        <end position="388"/>
    </location>
</feature>
<proteinExistence type="predicted"/>
<protein>
    <submittedName>
        <fullName evidence="6">Xanthine/uracil/vitamin C permease</fullName>
    </submittedName>
</protein>
<feature type="transmembrane region" description="Helical" evidence="5">
    <location>
        <begin position="339"/>
        <end position="361"/>
    </location>
</feature>
<feature type="transmembrane region" description="Helical" evidence="5">
    <location>
        <begin position="194"/>
        <end position="214"/>
    </location>
</feature>